<proteinExistence type="predicted"/>
<reference evidence="1" key="1">
    <citation type="submission" date="2014-05" db="EMBL/GenBank/DDBJ databases">
        <authorList>
            <person name="Chronopoulou M."/>
        </authorList>
    </citation>
    <scope>NUCLEOTIDE SEQUENCE</scope>
    <source>
        <tissue evidence="1">Whole organism</tissue>
    </source>
</reference>
<dbReference type="EMBL" id="HACA01020387">
    <property type="protein sequence ID" value="CDW37748.1"/>
    <property type="molecule type" value="Transcribed_RNA"/>
</dbReference>
<name>A0A0K2UHP9_LEPSM</name>
<accession>A0A0K2UHP9</accession>
<organism evidence="1">
    <name type="scientific">Lepeophtheirus salmonis</name>
    <name type="common">Salmon louse</name>
    <name type="synonym">Caligus salmonis</name>
    <dbReference type="NCBI Taxonomy" id="72036"/>
    <lineage>
        <taxon>Eukaryota</taxon>
        <taxon>Metazoa</taxon>
        <taxon>Ecdysozoa</taxon>
        <taxon>Arthropoda</taxon>
        <taxon>Crustacea</taxon>
        <taxon>Multicrustacea</taxon>
        <taxon>Hexanauplia</taxon>
        <taxon>Copepoda</taxon>
        <taxon>Siphonostomatoida</taxon>
        <taxon>Caligidae</taxon>
        <taxon>Lepeophtheirus</taxon>
    </lineage>
</organism>
<evidence type="ECO:0000313" key="1">
    <source>
        <dbReference type="EMBL" id="CDW37748.1"/>
    </source>
</evidence>
<protein>
    <submittedName>
        <fullName evidence="1">Uncharacterized protein</fullName>
    </submittedName>
</protein>
<sequence>MSLNKISTILFPFACNALVSGTPRFGTSTARLRPWLLFLISRGG</sequence>
<dbReference type="AlphaFoldDB" id="A0A0K2UHP9"/>